<reference evidence="1 2" key="1">
    <citation type="submission" date="2021-03" db="EMBL/GenBank/DDBJ databases">
        <authorList>
            <person name="Kim M.K."/>
        </authorList>
    </citation>
    <scope>NUCLEOTIDE SEQUENCE [LARGE SCALE GENOMIC DNA]</scope>
    <source>
        <strain evidence="1 2">BT507</strain>
    </source>
</reference>
<comment type="caution">
    <text evidence="1">The sequence shown here is derived from an EMBL/GenBank/DDBJ whole genome shotgun (WGS) entry which is preliminary data.</text>
</comment>
<evidence type="ECO:0000313" key="2">
    <source>
        <dbReference type="Proteomes" id="UP000670527"/>
    </source>
</evidence>
<accession>A0ABS3TIK7</accession>
<sequence>GFESAYNREAPQIFMINSDVIVDPLLTGEFLLHESLHQKMNDLQVTRPIVIDSYDDFISHEQGDIKLPWGIGKPRPFSLVRALATFHVYVHLCVLYKMAILKIHAGENVTAFPETKVWKRFLNSYNRAQYLLQSLRSERLVSYYGREGLEFISWLDNVLISVTSDPLISTIISSKPTDYYE</sequence>
<evidence type="ECO:0000313" key="1">
    <source>
        <dbReference type="EMBL" id="MBO3273500.1"/>
    </source>
</evidence>
<dbReference type="RefSeq" id="WP_208309609.1">
    <property type="nucleotide sequence ID" value="NZ_JAGETX010000063.1"/>
</dbReference>
<proteinExistence type="predicted"/>
<organism evidence="1 2">
    <name type="scientific">Hymenobacter defluvii</name>
    <dbReference type="NCBI Taxonomy" id="2054411"/>
    <lineage>
        <taxon>Bacteria</taxon>
        <taxon>Pseudomonadati</taxon>
        <taxon>Bacteroidota</taxon>
        <taxon>Cytophagia</taxon>
        <taxon>Cytophagales</taxon>
        <taxon>Hymenobacteraceae</taxon>
        <taxon>Hymenobacter</taxon>
    </lineage>
</organism>
<protein>
    <submittedName>
        <fullName evidence="1">Uncharacterized protein</fullName>
    </submittedName>
</protein>
<keyword evidence="2" id="KW-1185">Reference proteome</keyword>
<name>A0ABS3TIK7_9BACT</name>
<gene>
    <name evidence="1" type="ORF">J4D97_22835</name>
</gene>
<feature type="non-terminal residue" evidence="1">
    <location>
        <position position="1"/>
    </location>
</feature>
<dbReference type="EMBL" id="JAGETX010000063">
    <property type="protein sequence ID" value="MBO3273500.1"/>
    <property type="molecule type" value="Genomic_DNA"/>
</dbReference>
<dbReference type="Proteomes" id="UP000670527">
    <property type="component" value="Unassembled WGS sequence"/>
</dbReference>